<dbReference type="EMBL" id="CM023473">
    <property type="protein sequence ID" value="KAH7954616.1"/>
    <property type="molecule type" value="Genomic_DNA"/>
</dbReference>
<dbReference type="Proteomes" id="UP000821865">
    <property type="component" value="Chromosome 4"/>
</dbReference>
<comment type="caution">
    <text evidence="1">The sequence shown here is derived from an EMBL/GenBank/DDBJ whole genome shotgun (WGS) entry which is preliminary data.</text>
</comment>
<proteinExistence type="predicted"/>
<gene>
    <name evidence="1" type="ORF">HPB49_020214</name>
</gene>
<evidence type="ECO:0000313" key="1">
    <source>
        <dbReference type="EMBL" id="KAH7954616.1"/>
    </source>
</evidence>
<sequence length="730" mass="80024">MKNGPAVDRTMSSEGGSCAYSERGVATRGTTYASLSHNATGPLCFTAWYHQSGTEHEGAHFSVMHPGDDSPLDFYVTQREMAGSWQRVRYSERRTGAVVIQITHRVKDSPEKATFAVDDLTVESGPCASERRSGSCDFDWGDTCGYEFGSGDNTWKLEDSGRESFKSIDYSTNTILADTQATSPESTDETPAYTTTNSPTATPTWADRVTGKGSSQTTELLWSRTSERLIRGEWTTVDVAFKQESGFKIQFSCSLIPEKFIPKPYCAIDAIRLYKCTGRRNFFDHHCNFEDGWCSWQNRYLPDPNVVSWLMGGEHLKTALPRPPHDHTFGNGTGSYLFVSNFERKKGDQAELIGDILSVDSTVTQCIEFWYIISGDESAELKPIFLATMGLASIPAYTALDDIAVKESHKCDTLPTSAEALSAGGLIHASGSILEPNQGLLGMFSPIVGAQTESACISVWYHMFGGRGMNVQLILSKSQPSSGFLRSTSILLHHRGRTTTDKWYNVRRTVNLDTPHNQGFLLPEREYCLPVPIRLLGVFRPVGLRPRLVRAGRVVRVNFLAVHAVPAVIRKLRKPVAPRSRGCEGFGLLSPSHTEPHAAASADDTATVVPQRRPCSRRLGDDAVATANGRVGLSADSAAASASGALTNGTSGATGNRVDGGGGVEKPRRGVIVCYYQTWAHYRPSSVNYDIEDIPTHLCTHLVYSFVGLDNSTWKVTHVDEEFDLGKGQW</sequence>
<reference evidence="1" key="1">
    <citation type="submission" date="2020-05" db="EMBL/GenBank/DDBJ databases">
        <title>Large-scale comparative analyses of tick genomes elucidate their genetic diversity and vector capacities.</title>
        <authorList>
            <person name="Jia N."/>
            <person name="Wang J."/>
            <person name="Shi W."/>
            <person name="Du L."/>
            <person name="Sun Y."/>
            <person name="Zhan W."/>
            <person name="Jiang J."/>
            <person name="Wang Q."/>
            <person name="Zhang B."/>
            <person name="Ji P."/>
            <person name="Sakyi L.B."/>
            <person name="Cui X."/>
            <person name="Yuan T."/>
            <person name="Jiang B."/>
            <person name="Yang W."/>
            <person name="Lam T.T.-Y."/>
            <person name="Chang Q."/>
            <person name="Ding S."/>
            <person name="Wang X."/>
            <person name="Zhu J."/>
            <person name="Ruan X."/>
            <person name="Zhao L."/>
            <person name="Wei J."/>
            <person name="Que T."/>
            <person name="Du C."/>
            <person name="Cheng J."/>
            <person name="Dai P."/>
            <person name="Han X."/>
            <person name="Huang E."/>
            <person name="Gao Y."/>
            <person name="Liu J."/>
            <person name="Shao H."/>
            <person name="Ye R."/>
            <person name="Li L."/>
            <person name="Wei W."/>
            <person name="Wang X."/>
            <person name="Wang C."/>
            <person name="Yang T."/>
            <person name="Huo Q."/>
            <person name="Li W."/>
            <person name="Guo W."/>
            <person name="Chen H."/>
            <person name="Zhou L."/>
            <person name="Ni X."/>
            <person name="Tian J."/>
            <person name="Zhou Y."/>
            <person name="Sheng Y."/>
            <person name="Liu T."/>
            <person name="Pan Y."/>
            <person name="Xia L."/>
            <person name="Li J."/>
            <person name="Zhao F."/>
            <person name="Cao W."/>
        </authorList>
    </citation>
    <scope>NUCLEOTIDE SEQUENCE</scope>
    <source>
        <strain evidence="1">Dsil-2018</strain>
    </source>
</reference>
<organism evidence="1 2">
    <name type="scientific">Dermacentor silvarum</name>
    <name type="common">Tick</name>
    <dbReference type="NCBI Taxonomy" id="543639"/>
    <lineage>
        <taxon>Eukaryota</taxon>
        <taxon>Metazoa</taxon>
        <taxon>Ecdysozoa</taxon>
        <taxon>Arthropoda</taxon>
        <taxon>Chelicerata</taxon>
        <taxon>Arachnida</taxon>
        <taxon>Acari</taxon>
        <taxon>Parasitiformes</taxon>
        <taxon>Ixodida</taxon>
        <taxon>Ixodoidea</taxon>
        <taxon>Ixodidae</taxon>
        <taxon>Rhipicephalinae</taxon>
        <taxon>Dermacentor</taxon>
    </lineage>
</organism>
<evidence type="ECO:0000313" key="2">
    <source>
        <dbReference type="Proteomes" id="UP000821865"/>
    </source>
</evidence>
<name>A0ACB8CZT5_DERSI</name>
<protein>
    <submittedName>
        <fullName evidence="1">Uncharacterized protein</fullName>
    </submittedName>
</protein>
<accession>A0ACB8CZT5</accession>
<keyword evidence="2" id="KW-1185">Reference proteome</keyword>